<name>A0A6G1L196_9PEZI</name>
<sequence>MASSSPVDFKGYFKVHVGPDKVEFVVHANIVVPRSPFFEAASSKRWTAGRPGKPFELLDEAPEVFSDYLQLIYQNRVAREIPILLDKYIKLYCMADKLGDLDSANVVMDKMMFFTKETPTESAVKLAYEGTVDRSPMRRIMVHTYLGRPLPPQFELKKLPREFLEDLLKEVAEVKASKPKSSVSEAFSSPMANRPKCEYRMGAWGGESSSSIAESVSFASRDYGSRRSVSPGFLGEEE</sequence>
<keyword evidence="3" id="KW-1185">Reference proteome</keyword>
<organism evidence="2 3">
    <name type="scientific">Teratosphaeria nubilosa</name>
    <dbReference type="NCBI Taxonomy" id="161662"/>
    <lineage>
        <taxon>Eukaryota</taxon>
        <taxon>Fungi</taxon>
        <taxon>Dikarya</taxon>
        <taxon>Ascomycota</taxon>
        <taxon>Pezizomycotina</taxon>
        <taxon>Dothideomycetes</taxon>
        <taxon>Dothideomycetidae</taxon>
        <taxon>Mycosphaerellales</taxon>
        <taxon>Teratosphaeriaceae</taxon>
        <taxon>Teratosphaeria</taxon>
    </lineage>
</organism>
<evidence type="ECO:0000313" key="2">
    <source>
        <dbReference type="EMBL" id="KAF2766627.1"/>
    </source>
</evidence>
<evidence type="ECO:0008006" key="4">
    <source>
        <dbReference type="Google" id="ProtNLM"/>
    </source>
</evidence>
<dbReference type="SUPFAM" id="SSF54695">
    <property type="entry name" value="POZ domain"/>
    <property type="match status" value="1"/>
</dbReference>
<evidence type="ECO:0000256" key="1">
    <source>
        <dbReference type="SAM" id="MobiDB-lite"/>
    </source>
</evidence>
<dbReference type="InterPro" id="IPR011333">
    <property type="entry name" value="SKP1/BTB/POZ_sf"/>
</dbReference>
<accession>A0A6G1L196</accession>
<dbReference type="OrthoDB" id="3794732at2759"/>
<dbReference type="EMBL" id="ML995868">
    <property type="protein sequence ID" value="KAF2766627.1"/>
    <property type="molecule type" value="Genomic_DNA"/>
</dbReference>
<feature type="region of interest" description="Disordered" evidence="1">
    <location>
        <begin position="218"/>
        <end position="238"/>
    </location>
</feature>
<protein>
    <recommendedName>
        <fullName evidence="4">BTB domain-containing protein</fullName>
    </recommendedName>
</protein>
<dbReference type="AlphaFoldDB" id="A0A6G1L196"/>
<reference evidence="2" key="1">
    <citation type="journal article" date="2020" name="Stud. Mycol.">
        <title>101 Dothideomycetes genomes: a test case for predicting lifestyles and emergence of pathogens.</title>
        <authorList>
            <person name="Haridas S."/>
            <person name="Albert R."/>
            <person name="Binder M."/>
            <person name="Bloem J."/>
            <person name="Labutti K."/>
            <person name="Salamov A."/>
            <person name="Andreopoulos B."/>
            <person name="Baker S."/>
            <person name="Barry K."/>
            <person name="Bills G."/>
            <person name="Bluhm B."/>
            <person name="Cannon C."/>
            <person name="Castanera R."/>
            <person name="Culley D."/>
            <person name="Daum C."/>
            <person name="Ezra D."/>
            <person name="Gonzalez J."/>
            <person name="Henrissat B."/>
            <person name="Kuo A."/>
            <person name="Liang C."/>
            <person name="Lipzen A."/>
            <person name="Lutzoni F."/>
            <person name="Magnuson J."/>
            <person name="Mondo S."/>
            <person name="Nolan M."/>
            <person name="Ohm R."/>
            <person name="Pangilinan J."/>
            <person name="Park H.-J."/>
            <person name="Ramirez L."/>
            <person name="Alfaro M."/>
            <person name="Sun H."/>
            <person name="Tritt A."/>
            <person name="Yoshinaga Y."/>
            <person name="Zwiers L.-H."/>
            <person name="Turgeon B."/>
            <person name="Goodwin S."/>
            <person name="Spatafora J."/>
            <person name="Crous P."/>
            <person name="Grigoriev I."/>
        </authorList>
    </citation>
    <scope>NUCLEOTIDE SEQUENCE</scope>
    <source>
        <strain evidence="2">CBS 116005</strain>
    </source>
</reference>
<gene>
    <name evidence="2" type="ORF">EJ03DRAFT_384517</name>
</gene>
<evidence type="ECO:0000313" key="3">
    <source>
        <dbReference type="Proteomes" id="UP000799436"/>
    </source>
</evidence>
<dbReference type="PANTHER" id="PTHR47843:SF2">
    <property type="entry name" value="BTB DOMAIN-CONTAINING PROTEIN"/>
    <property type="match status" value="1"/>
</dbReference>
<proteinExistence type="predicted"/>
<dbReference type="Proteomes" id="UP000799436">
    <property type="component" value="Unassembled WGS sequence"/>
</dbReference>
<dbReference type="PANTHER" id="PTHR47843">
    <property type="entry name" value="BTB DOMAIN-CONTAINING PROTEIN-RELATED"/>
    <property type="match status" value="1"/>
</dbReference>
<dbReference type="Gene3D" id="3.30.710.10">
    <property type="entry name" value="Potassium Channel Kv1.1, Chain A"/>
    <property type="match status" value="1"/>
</dbReference>